<feature type="domain" description="NADP-dependent oxidoreductase" evidence="1">
    <location>
        <begin position="45"/>
        <end position="309"/>
    </location>
</feature>
<evidence type="ECO:0000313" key="3">
    <source>
        <dbReference type="Proteomes" id="UP001320119"/>
    </source>
</evidence>
<proteinExistence type="predicted"/>
<dbReference type="SUPFAM" id="SSF51430">
    <property type="entry name" value="NAD(P)-linked oxidoreductase"/>
    <property type="match status" value="1"/>
</dbReference>
<keyword evidence="3" id="KW-1185">Reference proteome</keyword>
<reference evidence="2 3" key="1">
    <citation type="journal article" date="2022" name="IScience">
        <title>An ultrasensitive nanofiber-based assay for enzymatic hydrolysis and deep-sea microbial degradation of cellulose.</title>
        <authorList>
            <person name="Tsudome M."/>
            <person name="Tachioka M."/>
            <person name="Miyazaki M."/>
            <person name="Uchimura K."/>
            <person name="Tsuda M."/>
            <person name="Takaki Y."/>
            <person name="Deguchi S."/>
        </authorList>
    </citation>
    <scope>NUCLEOTIDE SEQUENCE [LARGE SCALE GENOMIC DNA]</scope>
    <source>
        <strain evidence="2 3">GE09</strain>
    </source>
</reference>
<dbReference type="RefSeq" id="WP_236985091.1">
    <property type="nucleotide sequence ID" value="NZ_AP023086.1"/>
</dbReference>
<dbReference type="InterPro" id="IPR023210">
    <property type="entry name" value="NADP_OxRdtase_dom"/>
</dbReference>
<organism evidence="2 3">
    <name type="scientific">Marinagarivorans cellulosilyticus</name>
    <dbReference type="NCBI Taxonomy" id="2721545"/>
    <lineage>
        <taxon>Bacteria</taxon>
        <taxon>Pseudomonadati</taxon>
        <taxon>Pseudomonadota</taxon>
        <taxon>Gammaproteobacteria</taxon>
        <taxon>Cellvibrionales</taxon>
        <taxon>Cellvibrionaceae</taxon>
        <taxon>Marinagarivorans</taxon>
    </lineage>
</organism>
<dbReference type="Proteomes" id="UP001320119">
    <property type="component" value="Chromosome"/>
</dbReference>
<dbReference type="AlphaFoldDB" id="A0AAN1WLG8"/>
<evidence type="ECO:0000313" key="2">
    <source>
        <dbReference type="EMBL" id="BCD99791.1"/>
    </source>
</evidence>
<dbReference type="InterPro" id="IPR036812">
    <property type="entry name" value="NAD(P)_OxRdtase_dom_sf"/>
</dbReference>
<dbReference type="InterPro" id="IPR053135">
    <property type="entry name" value="AKR2_Oxidoreductase"/>
</dbReference>
<name>A0AAN1WLG8_9GAMM</name>
<dbReference type="EMBL" id="AP023086">
    <property type="protein sequence ID" value="BCD99791.1"/>
    <property type="molecule type" value="Genomic_DNA"/>
</dbReference>
<sequence length="319" mass="35923">MTVLDKVKPVVSKRLLGKSKIPVSEIGLACDLIGREFGVEENMRAFSVLAAADNCGINFWDTADVYGNGLSESRLGAWQKKNKGSRLVATKAGRAKELFPDRHQYDRMRRSIEGSLERLQVDSLDVLHLHRLPERILRSEQLWAWLDDFKRQGLIKHFGACVDTVDEALSCIERTGLTSIEVVINVCHQKPAEQLFASARANDVAIVAREPFAHGLFSPVTVTSTPEQKKAYSYLERSRLQQRSMLQKIKELVPEGMTLEQMALRWLLDFDEVSSVLIGALSVEQVNSFAKAAAMPSLSEELRQKIASFYDENVRPYDE</sequence>
<gene>
    <name evidence="2" type="ORF">MARGE09_P3993</name>
</gene>
<dbReference type="Gene3D" id="3.20.20.100">
    <property type="entry name" value="NADP-dependent oxidoreductase domain"/>
    <property type="match status" value="1"/>
</dbReference>
<accession>A0AAN1WLG8</accession>
<dbReference type="Pfam" id="PF00248">
    <property type="entry name" value="Aldo_ket_red"/>
    <property type="match status" value="1"/>
</dbReference>
<dbReference type="KEGG" id="marq:MARGE09_P3993"/>
<dbReference type="CDD" id="cd19086">
    <property type="entry name" value="AKR_AKR11C1"/>
    <property type="match status" value="1"/>
</dbReference>
<dbReference type="PANTHER" id="PTHR43312:SF1">
    <property type="entry name" value="NADP-DEPENDENT OXIDOREDUCTASE DOMAIN-CONTAINING PROTEIN"/>
    <property type="match status" value="1"/>
</dbReference>
<evidence type="ECO:0000259" key="1">
    <source>
        <dbReference type="Pfam" id="PF00248"/>
    </source>
</evidence>
<protein>
    <recommendedName>
        <fullName evidence="1">NADP-dependent oxidoreductase domain-containing protein</fullName>
    </recommendedName>
</protein>
<dbReference type="PANTHER" id="PTHR43312">
    <property type="entry name" value="D-THREO-ALDOSE 1-DEHYDROGENASE"/>
    <property type="match status" value="1"/>
</dbReference>